<dbReference type="InterPro" id="IPR018523">
    <property type="entry name" value="Isocitrate_lyase_ph_CS"/>
</dbReference>
<dbReference type="PROSITE" id="PS00161">
    <property type="entry name" value="ISOCITRATE_LYASE"/>
    <property type="match status" value="1"/>
</dbReference>
<dbReference type="RefSeq" id="WP_137353114.1">
    <property type="nucleotide sequence ID" value="NZ_CAACYE020000001.1"/>
</dbReference>
<accession>A0A449GF11</accession>
<dbReference type="InterPro" id="IPR015813">
    <property type="entry name" value="Pyrv/PenolPyrv_kinase-like_dom"/>
</dbReference>
<dbReference type="AlphaFoldDB" id="A0A449GF11"/>
<gene>
    <name evidence="1" type="primary">Dml</name>
    <name evidence="1" type="ORF">NCTC1935_02220</name>
</gene>
<dbReference type="Gene3D" id="3.20.20.60">
    <property type="entry name" value="Phosphoenolpyruvate-binding domains"/>
    <property type="match status" value="1"/>
</dbReference>
<dbReference type="Pfam" id="PF13714">
    <property type="entry name" value="PEP_mutase"/>
    <property type="match status" value="1"/>
</dbReference>
<dbReference type="InterPro" id="IPR039556">
    <property type="entry name" value="ICL/PEPM"/>
</dbReference>
<dbReference type="SUPFAM" id="SSF51621">
    <property type="entry name" value="Phosphoenolpyruvate/pyruvate domain"/>
    <property type="match status" value="1"/>
</dbReference>
<dbReference type="PANTHER" id="PTHR42905:SF2">
    <property type="entry name" value="PHOSPHOENOLPYRUVATE CARBOXYLASE FAMILY PROTEIN"/>
    <property type="match status" value="1"/>
</dbReference>
<dbReference type="GO" id="GO:0047529">
    <property type="term" value="F:2,3-dimethylmalate lyase activity"/>
    <property type="evidence" value="ECO:0007669"/>
    <property type="project" value="UniProtKB-EC"/>
</dbReference>
<dbReference type="EC" id="4.1.3.32" evidence="1"/>
<dbReference type="EMBL" id="CAACYE010000005">
    <property type="protein sequence ID" value="VFA84391.1"/>
    <property type="molecule type" value="Genomic_DNA"/>
</dbReference>
<reference evidence="1" key="1">
    <citation type="submission" date="2019-02" db="EMBL/GenBank/DDBJ databases">
        <authorList>
            <consortium name="Pathogen Informatics"/>
        </authorList>
    </citation>
    <scope>NUCLEOTIDE SEQUENCE</scope>
    <source>
        <strain evidence="1">3012STDY6733949</strain>
    </source>
</reference>
<name>A0A449GF11_NOCFR</name>
<dbReference type="InterPro" id="IPR040442">
    <property type="entry name" value="Pyrv_kinase-like_dom_sf"/>
</dbReference>
<evidence type="ECO:0000313" key="1">
    <source>
        <dbReference type="EMBL" id="VFA84391.1"/>
    </source>
</evidence>
<organism evidence="1">
    <name type="scientific">Nocardia farcinica</name>
    <dbReference type="NCBI Taxonomy" id="37329"/>
    <lineage>
        <taxon>Bacteria</taxon>
        <taxon>Bacillati</taxon>
        <taxon>Actinomycetota</taxon>
        <taxon>Actinomycetes</taxon>
        <taxon>Mycobacteriales</taxon>
        <taxon>Nocardiaceae</taxon>
        <taxon>Nocardia</taxon>
    </lineage>
</organism>
<dbReference type="PANTHER" id="PTHR42905">
    <property type="entry name" value="PHOSPHOENOLPYRUVATE CARBOXYLASE"/>
    <property type="match status" value="1"/>
</dbReference>
<protein>
    <submittedName>
        <fullName evidence="1">2,3-dimethylmalate lyase</fullName>
        <ecNumber evidence="1">4.1.3.32</ecNumber>
    </submittedName>
</protein>
<sequence length="284" mass="29386">MTLRAQLDKGQVVAGGVYDALSAAVVAEAGYPALALSGAGVAAASAGLPDLGLLSFAELLTTARTVIATTGAPVIVDADTGYGNELNTIRTCGELAAAGAGAVMIEDQTFPKRCGHLTGHHVITRVEFGAKLRAAGHGLDGSGALLIARTDSLSSDSADEAIARCHLARDAGADITFVEAPPSIEIIDRIANEVPGHKMFNLATGGRSPALSFAELAERGFDLVVVPGLTLMPALRAMKDAAAAVLTAQSDQPLTHYRMSPQSIFETVGLEHWLDVEKQYSVQD</sequence>
<proteinExistence type="predicted"/>
<dbReference type="CDD" id="cd00377">
    <property type="entry name" value="ICL_PEPM"/>
    <property type="match status" value="1"/>
</dbReference>
<keyword evidence="1" id="KW-0456">Lyase</keyword>